<dbReference type="Proteomes" id="UP000193642">
    <property type="component" value="Unassembled WGS sequence"/>
</dbReference>
<evidence type="ECO:0000313" key="3">
    <source>
        <dbReference type="Proteomes" id="UP000193642"/>
    </source>
</evidence>
<comment type="caution">
    <text evidence="2">The sequence shown here is derived from an EMBL/GenBank/DDBJ whole genome shotgun (WGS) entry which is preliminary data.</text>
</comment>
<keyword evidence="1" id="KW-0472">Membrane</keyword>
<feature type="transmembrane region" description="Helical" evidence="1">
    <location>
        <begin position="12"/>
        <end position="29"/>
    </location>
</feature>
<protein>
    <recommendedName>
        <fullName evidence="4">SGNH hydrolase-type esterase domain-containing protein</fullName>
    </recommendedName>
</protein>
<gene>
    <name evidence="2" type="ORF">BCR33DRAFT_719274</name>
</gene>
<accession>A0A1Y2C1I2</accession>
<evidence type="ECO:0000313" key="2">
    <source>
        <dbReference type="EMBL" id="ORY40737.1"/>
    </source>
</evidence>
<proteinExistence type="predicted"/>
<organism evidence="2 3">
    <name type="scientific">Rhizoclosmatium globosum</name>
    <dbReference type="NCBI Taxonomy" id="329046"/>
    <lineage>
        <taxon>Eukaryota</taxon>
        <taxon>Fungi</taxon>
        <taxon>Fungi incertae sedis</taxon>
        <taxon>Chytridiomycota</taxon>
        <taxon>Chytridiomycota incertae sedis</taxon>
        <taxon>Chytridiomycetes</taxon>
        <taxon>Chytridiales</taxon>
        <taxon>Chytriomycetaceae</taxon>
        <taxon>Rhizoclosmatium</taxon>
    </lineage>
</organism>
<dbReference type="OrthoDB" id="2120821at2759"/>
<reference evidence="2 3" key="1">
    <citation type="submission" date="2016-07" db="EMBL/GenBank/DDBJ databases">
        <title>Pervasive Adenine N6-methylation of Active Genes in Fungi.</title>
        <authorList>
            <consortium name="DOE Joint Genome Institute"/>
            <person name="Mondo S.J."/>
            <person name="Dannebaum R.O."/>
            <person name="Kuo R.C."/>
            <person name="Labutti K."/>
            <person name="Haridas S."/>
            <person name="Kuo A."/>
            <person name="Salamov A."/>
            <person name="Ahrendt S.R."/>
            <person name="Lipzen A."/>
            <person name="Sullivan W."/>
            <person name="Andreopoulos W.B."/>
            <person name="Clum A."/>
            <person name="Lindquist E."/>
            <person name="Daum C."/>
            <person name="Ramamoorthy G.K."/>
            <person name="Gryganskyi A."/>
            <person name="Culley D."/>
            <person name="Magnuson J.K."/>
            <person name="James T.Y."/>
            <person name="O'Malley M.A."/>
            <person name="Stajich J.E."/>
            <person name="Spatafora J.W."/>
            <person name="Visel A."/>
            <person name="Grigoriev I.V."/>
        </authorList>
    </citation>
    <scope>NUCLEOTIDE SEQUENCE [LARGE SCALE GENOMIC DNA]</scope>
    <source>
        <strain evidence="2 3">JEL800</strain>
    </source>
</reference>
<sequence>MNLLRKTRIRGIWIVVTVSTLLTLMVLLTQHKLSKPSRIYAVRSRTTPLPPMLNSLGSWVPITDTSEVAMAAKPLTTSFPTRHGGCHPYHTSETTQTKFRFPNNTRPRGIIDLWNLLHSKRILVIGDSVVEQFYESWVLASIDVGLLVETVEPVNPVPGTQAGSSLFPITRTGVFIADFNVTLWNMKSYRVDDSAGDGRKHVITLDQVRWAVSQVDVVLIGFGMHYTNNATDFAGFEDAMQHISIVLDSAVKTKGLVVVWKDMTPNYYQGGQLPEKPRLCGNRRIEYREHNDILTKVFSRKKGFYNLNTRDIYWNKWEAKKGKFKSGSVLDCVHFCHNPFIFEPILNGIYEIIYRHYEAKGAKI</sequence>
<keyword evidence="3" id="KW-1185">Reference proteome</keyword>
<keyword evidence="1" id="KW-1133">Transmembrane helix</keyword>
<evidence type="ECO:0008006" key="4">
    <source>
        <dbReference type="Google" id="ProtNLM"/>
    </source>
</evidence>
<keyword evidence="1" id="KW-0812">Transmembrane</keyword>
<evidence type="ECO:0000256" key="1">
    <source>
        <dbReference type="SAM" id="Phobius"/>
    </source>
</evidence>
<dbReference type="EMBL" id="MCGO01000034">
    <property type="protein sequence ID" value="ORY40737.1"/>
    <property type="molecule type" value="Genomic_DNA"/>
</dbReference>
<dbReference type="AlphaFoldDB" id="A0A1Y2C1I2"/>
<name>A0A1Y2C1I2_9FUNG</name>